<dbReference type="SUPFAM" id="SSF54975">
    <property type="entry name" value="Acylphosphatase/BLUF domain-like"/>
    <property type="match status" value="1"/>
</dbReference>
<dbReference type="STRING" id="1122214.Mame_02717"/>
<gene>
    <name evidence="1" type="ORF">Mame_02717</name>
</gene>
<dbReference type="InterPro" id="IPR036046">
    <property type="entry name" value="Acylphosphatase-like_dom_sf"/>
</dbReference>
<dbReference type="KEGG" id="mmed:Mame_02717"/>
<keyword evidence="2" id="KW-1185">Reference proteome</keyword>
<dbReference type="eggNOG" id="ENOG5033AIB">
    <property type="taxonomic scope" value="Bacteria"/>
</dbReference>
<dbReference type="AlphaFoldDB" id="A0A1U9Z368"/>
<dbReference type="Proteomes" id="UP000191135">
    <property type="component" value="Chromosome"/>
</dbReference>
<protein>
    <recommendedName>
        <fullName evidence="3">Acylphosphatase</fullName>
    </recommendedName>
</protein>
<reference evidence="1 2" key="1">
    <citation type="submission" date="2017-03" db="EMBL/GenBank/DDBJ databases">
        <title>Foreign affairs: Plasmid Transfer between Roseobacters and Rhizobia.</title>
        <authorList>
            <person name="Bartling P."/>
            <person name="Bunk B."/>
            <person name="Overmann J."/>
            <person name="Brinkmann H."/>
            <person name="Petersen J."/>
        </authorList>
    </citation>
    <scope>NUCLEOTIDE SEQUENCE [LARGE SCALE GENOMIC DNA]</scope>
    <source>
        <strain evidence="1 2">MACL11</strain>
    </source>
</reference>
<sequence length="93" mass="10464">MTQIDQTQKFIMRGRFGADSFIPWMDRHARKLGLEKRIITASPERIEMAVKGPPALIDAMEMACSLGPIDIWVEDIECLPLNAMPKSDEPVGH</sequence>
<evidence type="ECO:0008006" key="3">
    <source>
        <dbReference type="Google" id="ProtNLM"/>
    </source>
</evidence>
<dbReference type="RefSeq" id="WP_018063032.1">
    <property type="nucleotide sequence ID" value="NZ_AQWH01000002.1"/>
</dbReference>
<evidence type="ECO:0000313" key="1">
    <source>
        <dbReference type="EMBL" id="AQZ52042.1"/>
    </source>
</evidence>
<proteinExistence type="predicted"/>
<dbReference type="EMBL" id="CP020330">
    <property type="protein sequence ID" value="AQZ52042.1"/>
    <property type="molecule type" value="Genomic_DNA"/>
</dbReference>
<accession>A0A1U9Z368</accession>
<evidence type="ECO:0000313" key="2">
    <source>
        <dbReference type="Proteomes" id="UP000191135"/>
    </source>
</evidence>
<name>A0A1U9Z368_9HYPH</name>
<organism evidence="1 2">
    <name type="scientific">Martelella mediterranea DSM 17316</name>
    <dbReference type="NCBI Taxonomy" id="1122214"/>
    <lineage>
        <taxon>Bacteria</taxon>
        <taxon>Pseudomonadati</taxon>
        <taxon>Pseudomonadota</taxon>
        <taxon>Alphaproteobacteria</taxon>
        <taxon>Hyphomicrobiales</taxon>
        <taxon>Aurantimonadaceae</taxon>
        <taxon>Martelella</taxon>
    </lineage>
</organism>